<evidence type="ECO:0000256" key="1">
    <source>
        <dbReference type="ARBA" id="ARBA00004141"/>
    </source>
</evidence>
<feature type="transmembrane region" description="Helical" evidence="5">
    <location>
        <begin position="249"/>
        <end position="268"/>
    </location>
</feature>
<keyword evidence="3 5" id="KW-1133">Transmembrane helix</keyword>
<evidence type="ECO:0000256" key="4">
    <source>
        <dbReference type="ARBA" id="ARBA00023136"/>
    </source>
</evidence>
<feature type="transmembrane region" description="Helical" evidence="5">
    <location>
        <begin position="93"/>
        <end position="112"/>
    </location>
</feature>
<protein>
    <submittedName>
        <fullName evidence="6">Uncharacterized protein</fullName>
    </submittedName>
</protein>
<feature type="transmembrane region" description="Helical" evidence="5">
    <location>
        <begin position="6"/>
        <end position="27"/>
    </location>
</feature>
<dbReference type="VEuPathDB" id="FungiDB:PYU1_G011767"/>
<dbReference type="OMA" id="NTIFSPW"/>
<dbReference type="PANTHER" id="PTHR12570">
    <property type="match status" value="1"/>
</dbReference>
<keyword evidence="7" id="KW-1185">Reference proteome</keyword>
<dbReference type="GO" id="GO:0015095">
    <property type="term" value="F:magnesium ion transmembrane transporter activity"/>
    <property type="evidence" value="ECO:0007669"/>
    <property type="project" value="InterPro"/>
</dbReference>
<dbReference type="Pfam" id="PF05653">
    <property type="entry name" value="Mg_trans_NIPA"/>
    <property type="match status" value="1"/>
</dbReference>
<dbReference type="AlphaFoldDB" id="K3X3J4"/>
<dbReference type="InParanoid" id="K3X3J4"/>
<evidence type="ECO:0000256" key="5">
    <source>
        <dbReference type="SAM" id="Phobius"/>
    </source>
</evidence>
<reference evidence="6" key="3">
    <citation type="submission" date="2015-02" db="UniProtKB">
        <authorList>
            <consortium name="EnsemblProtists"/>
        </authorList>
    </citation>
    <scope>IDENTIFICATION</scope>
    <source>
        <strain evidence="6">DAOM BR144</strain>
    </source>
</reference>
<dbReference type="EnsemblProtists" id="PYU1_T011793">
    <property type="protein sequence ID" value="PYU1_T011793"/>
    <property type="gene ID" value="PYU1_G011767"/>
</dbReference>
<evidence type="ECO:0000256" key="2">
    <source>
        <dbReference type="ARBA" id="ARBA00022692"/>
    </source>
</evidence>
<feature type="transmembrane region" description="Helical" evidence="5">
    <location>
        <begin position="124"/>
        <end position="142"/>
    </location>
</feature>
<dbReference type="EMBL" id="GL376637">
    <property type="status" value="NOT_ANNOTATED_CDS"/>
    <property type="molecule type" value="Genomic_DNA"/>
</dbReference>
<dbReference type="PANTHER" id="PTHR12570:SF9">
    <property type="entry name" value="MAGNESIUM TRANSPORTER NIPA8-RELATED"/>
    <property type="match status" value="1"/>
</dbReference>
<sequence>MGFVGWPLGLFLSGVSSIFGILGKLFLKLAHNQREREEDEEERAGKAHQFTADGHVVTHSSKVWYMYFYAGLVSMLVLNPALGAVAYCFATQSLLAPMAGLTIGWNTLMGPILLPHERLTTNDFVGALLIFTGCVLVGVSGTHETPPLSVAELTKRFVSVPFLLYCVALLVLMSFLIHHAKEALRFNYTAKKARAGTPGRSRKTELSQLSRVSLSVFSGIMSGQLFFLAATMKILHDQETKSSAFTYPILYVCIVGAISTALFGLYLLNEALKVEDAVVVIYLYEASYILAGAISGLCFFRDMRHLLAWHYVVYSLSLVLILFGIYVVAKRNNPLAEEEENLLPLLAAPPVESSSTDKIFKKASFYAARRSSSPTRLLKFFEEDANERHRSKSSNVPVRSYYSLT</sequence>
<reference evidence="7" key="1">
    <citation type="journal article" date="2010" name="Genome Biol.">
        <title>Genome sequence of the necrotrophic plant pathogen Pythium ultimum reveals original pathogenicity mechanisms and effector repertoire.</title>
        <authorList>
            <person name="Levesque C.A."/>
            <person name="Brouwer H."/>
            <person name="Cano L."/>
            <person name="Hamilton J.P."/>
            <person name="Holt C."/>
            <person name="Huitema E."/>
            <person name="Raffaele S."/>
            <person name="Robideau G.P."/>
            <person name="Thines M."/>
            <person name="Win J."/>
            <person name="Zerillo M.M."/>
            <person name="Beakes G.W."/>
            <person name="Boore J.L."/>
            <person name="Busam D."/>
            <person name="Dumas B."/>
            <person name="Ferriera S."/>
            <person name="Fuerstenberg S.I."/>
            <person name="Gachon C.M."/>
            <person name="Gaulin E."/>
            <person name="Govers F."/>
            <person name="Grenville-Briggs L."/>
            <person name="Horner N."/>
            <person name="Hostetler J."/>
            <person name="Jiang R.H."/>
            <person name="Johnson J."/>
            <person name="Krajaejun T."/>
            <person name="Lin H."/>
            <person name="Meijer H.J."/>
            <person name="Moore B."/>
            <person name="Morris P."/>
            <person name="Phuntmart V."/>
            <person name="Puiu D."/>
            <person name="Shetty J."/>
            <person name="Stajich J.E."/>
            <person name="Tripathy S."/>
            <person name="Wawra S."/>
            <person name="van West P."/>
            <person name="Whitty B.R."/>
            <person name="Coutinho P.M."/>
            <person name="Henrissat B."/>
            <person name="Martin F."/>
            <person name="Thomas P.D."/>
            <person name="Tyler B.M."/>
            <person name="De Vries R.P."/>
            <person name="Kamoun S."/>
            <person name="Yandell M."/>
            <person name="Tisserat N."/>
            <person name="Buell C.R."/>
        </authorList>
    </citation>
    <scope>NUCLEOTIDE SEQUENCE</scope>
    <source>
        <strain evidence="7">DAOM:BR144</strain>
    </source>
</reference>
<proteinExistence type="predicted"/>
<accession>K3X3J4</accession>
<dbReference type="InterPro" id="IPR008521">
    <property type="entry name" value="Mg_trans_NIPA"/>
</dbReference>
<dbReference type="InterPro" id="IPR037185">
    <property type="entry name" value="EmrE-like"/>
</dbReference>
<feature type="transmembrane region" description="Helical" evidence="5">
    <location>
        <begin position="209"/>
        <end position="229"/>
    </location>
</feature>
<keyword evidence="2 5" id="KW-0812">Transmembrane</keyword>
<comment type="subcellular location">
    <subcellularLocation>
        <location evidence="1">Membrane</location>
        <topology evidence="1">Multi-pass membrane protein</topology>
    </subcellularLocation>
</comment>
<reference evidence="7" key="2">
    <citation type="submission" date="2010-04" db="EMBL/GenBank/DDBJ databases">
        <authorList>
            <person name="Buell R."/>
            <person name="Hamilton J."/>
            <person name="Hostetler J."/>
        </authorList>
    </citation>
    <scope>NUCLEOTIDE SEQUENCE [LARGE SCALE GENOMIC DNA]</scope>
    <source>
        <strain evidence="7">DAOM:BR144</strain>
    </source>
</reference>
<evidence type="ECO:0000313" key="6">
    <source>
        <dbReference type="EnsemblProtists" id="PYU1_T011793"/>
    </source>
</evidence>
<feature type="transmembrane region" description="Helical" evidence="5">
    <location>
        <begin position="67"/>
        <end position="87"/>
    </location>
</feature>
<dbReference type="GO" id="GO:0016020">
    <property type="term" value="C:membrane"/>
    <property type="evidence" value="ECO:0007669"/>
    <property type="project" value="UniProtKB-SubCell"/>
</dbReference>
<feature type="transmembrane region" description="Helical" evidence="5">
    <location>
        <begin position="306"/>
        <end position="329"/>
    </location>
</feature>
<keyword evidence="4 5" id="KW-0472">Membrane</keyword>
<evidence type="ECO:0000256" key="3">
    <source>
        <dbReference type="ARBA" id="ARBA00022989"/>
    </source>
</evidence>
<dbReference type="eggNOG" id="KOG2922">
    <property type="taxonomic scope" value="Eukaryota"/>
</dbReference>
<feature type="transmembrane region" description="Helical" evidence="5">
    <location>
        <begin position="162"/>
        <end position="180"/>
    </location>
</feature>
<dbReference type="HOGENOM" id="CLU_704907_0_0_1"/>
<evidence type="ECO:0000313" key="7">
    <source>
        <dbReference type="Proteomes" id="UP000019132"/>
    </source>
</evidence>
<dbReference type="SUPFAM" id="SSF103481">
    <property type="entry name" value="Multidrug resistance efflux transporter EmrE"/>
    <property type="match status" value="1"/>
</dbReference>
<organism evidence="6 7">
    <name type="scientific">Globisporangium ultimum (strain ATCC 200006 / CBS 805.95 / DAOM BR144)</name>
    <name type="common">Pythium ultimum</name>
    <dbReference type="NCBI Taxonomy" id="431595"/>
    <lineage>
        <taxon>Eukaryota</taxon>
        <taxon>Sar</taxon>
        <taxon>Stramenopiles</taxon>
        <taxon>Oomycota</taxon>
        <taxon>Peronosporomycetes</taxon>
        <taxon>Pythiales</taxon>
        <taxon>Pythiaceae</taxon>
        <taxon>Globisporangium</taxon>
    </lineage>
</organism>
<feature type="transmembrane region" description="Helical" evidence="5">
    <location>
        <begin position="280"/>
        <end position="300"/>
    </location>
</feature>
<dbReference type="Proteomes" id="UP000019132">
    <property type="component" value="Unassembled WGS sequence"/>
</dbReference>
<name>K3X3J4_GLOUD</name>